<evidence type="ECO:0000256" key="3">
    <source>
        <dbReference type="ARBA" id="ARBA00023274"/>
    </source>
</evidence>
<dbReference type="PANTHER" id="PTHR12220:SF13">
    <property type="entry name" value="LARGE RIBOSOMAL SUBUNIT PROTEIN UL16M"/>
    <property type="match status" value="1"/>
</dbReference>
<dbReference type="FunCoup" id="C5K806">
    <property type="interactions" value="16"/>
</dbReference>
<evidence type="ECO:0000256" key="1">
    <source>
        <dbReference type="ARBA" id="ARBA00008931"/>
    </source>
</evidence>
<evidence type="ECO:0000313" key="4">
    <source>
        <dbReference type="EMBL" id="EER19691.1"/>
    </source>
</evidence>
<dbReference type="GO" id="GO:0032543">
    <property type="term" value="P:mitochondrial translation"/>
    <property type="evidence" value="ECO:0007669"/>
    <property type="project" value="TreeGrafter"/>
</dbReference>
<dbReference type="Gene3D" id="3.90.1170.10">
    <property type="entry name" value="Ribosomal protein L10e/L16"/>
    <property type="match status" value="1"/>
</dbReference>
<dbReference type="OMA" id="FRTQNNI"/>
<dbReference type="InParanoid" id="C5K806"/>
<dbReference type="InterPro" id="IPR036920">
    <property type="entry name" value="Ribosomal_uL16_sf"/>
</dbReference>
<proteinExistence type="inferred from homology"/>
<dbReference type="CDD" id="cd01433">
    <property type="entry name" value="Ribosomal_L16_L10e"/>
    <property type="match status" value="1"/>
</dbReference>
<dbReference type="OrthoDB" id="268521at2759"/>
<dbReference type="InterPro" id="IPR016180">
    <property type="entry name" value="Ribosomal_uL16_dom"/>
</dbReference>
<dbReference type="AlphaFoldDB" id="C5K806"/>
<keyword evidence="2 4" id="KW-0689">Ribosomal protein</keyword>
<dbReference type="GO" id="GO:0019843">
    <property type="term" value="F:rRNA binding"/>
    <property type="evidence" value="ECO:0007669"/>
    <property type="project" value="InterPro"/>
</dbReference>
<dbReference type="GO" id="GO:0005762">
    <property type="term" value="C:mitochondrial large ribosomal subunit"/>
    <property type="evidence" value="ECO:0007669"/>
    <property type="project" value="TreeGrafter"/>
</dbReference>
<reference evidence="4 5" key="1">
    <citation type="submission" date="2008-07" db="EMBL/GenBank/DDBJ databases">
        <authorList>
            <person name="El-Sayed N."/>
            <person name="Caler E."/>
            <person name="Inman J."/>
            <person name="Amedeo P."/>
            <person name="Hass B."/>
            <person name="Wortman J."/>
        </authorList>
    </citation>
    <scope>NUCLEOTIDE SEQUENCE [LARGE SCALE GENOMIC DNA]</scope>
    <source>
        <strain evidence="5">ATCC 50983 / TXsc</strain>
    </source>
</reference>
<evidence type="ECO:0000313" key="5">
    <source>
        <dbReference type="Proteomes" id="UP000007800"/>
    </source>
</evidence>
<gene>
    <name evidence="4" type="ORF">Pmar_PMAR012679</name>
</gene>
<keyword evidence="3" id="KW-0687">Ribonucleoprotein</keyword>
<evidence type="ECO:0000256" key="2">
    <source>
        <dbReference type="ARBA" id="ARBA00022980"/>
    </source>
</evidence>
<dbReference type="RefSeq" id="XP_002787895.1">
    <property type="nucleotide sequence ID" value="XM_002787849.1"/>
</dbReference>
<accession>C5K806</accession>
<organism evidence="5">
    <name type="scientific">Perkinsus marinus (strain ATCC 50983 / TXsc)</name>
    <dbReference type="NCBI Taxonomy" id="423536"/>
    <lineage>
        <taxon>Eukaryota</taxon>
        <taxon>Sar</taxon>
        <taxon>Alveolata</taxon>
        <taxon>Perkinsozoa</taxon>
        <taxon>Perkinsea</taxon>
        <taxon>Perkinsida</taxon>
        <taxon>Perkinsidae</taxon>
        <taxon>Perkinsus</taxon>
    </lineage>
</organism>
<dbReference type="Proteomes" id="UP000007800">
    <property type="component" value="Unassembled WGS sequence"/>
</dbReference>
<sequence length="176" mass="19550">MPPIKFRPPKPVQFRVPRAAIPELEQKPIIHMGKTLIAQEAKRIKAEHLEEARKILRRKLGKHDYCIMLVHATYPVTNRVEGTKRGKGKGEIAYHVARVPVGGALFQIPGVPGLPGLAPDYRGFSGIQGRFPINCQYRNQTNNFKMDRVCAEVPASVQLAKWRRQGLIGAAAPSSA</sequence>
<name>C5K806_PERM5</name>
<keyword evidence="5" id="KW-1185">Reference proteome</keyword>
<dbReference type="InterPro" id="IPR000114">
    <property type="entry name" value="Ribosomal_uL16_bact-type"/>
</dbReference>
<dbReference type="EMBL" id="GG671079">
    <property type="protein sequence ID" value="EER19691.1"/>
    <property type="molecule type" value="Genomic_DNA"/>
</dbReference>
<comment type="similarity">
    <text evidence="1">Belongs to the universal ribosomal protein uL16 family.</text>
</comment>
<protein>
    <submittedName>
        <fullName evidence="4">50S ribosomal protein L16, putative</fullName>
    </submittedName>
</protein>
<dbReference type="GeneID" id="9057682"/>
<dbReference type="SUPFAM" id="SSF54686">
    <property type="entry name" value="Ribosomal protein L16p/L10e"/>
    <property type="match status" value="1"/>
</dbReference>
<dbReference type="InterPro" id="IPR047873">
    <property type="entry name" value="Ribosomal_uL16"/>
</dbReference>
<dbReference type="Pfam" id="PF00252">
    <property type="entry name" value="Ribosomal_L16"/>
    <property type="match status" value="1"/>
</dbReference>
<dbReference type="GO" id="GO:0003735">
    <property type="term" value="F:structural constituent of ribosome"/>
    <property type="evidence" value="ECO:0007669"/>
    <property type="project" value="InterPro"/>
</dbReference>
<dbReference type="PANTHER" id="PTHR12220">
    <property type="entry name" value="50S/60S RIBOSOMAL PROTEIN L16"/>
    <property type="match status" value="1"/>
</dbReference>